<keyword evidence="5 6" id="KW-0472">Membrane</keyword>
<feature type="transmembrane region" description="Helical" evidence="6">
    <location>
        <begin position="57"/>
        <end position="75"/>
    </location>
</feature>
<accession>A0ABP7JZ62</accession>
<feature type="transmembrane region" description="Helical" evidence="6">
    <location>
        <begin position="225"/>
        <end position="245"/>
    </location>
</feature>
<evidence type="ECO:0000256" key="3">
    <source>
        <dbReference type="ARBA" id="ARBA00022692"/>
    </source>
</evidence>
<feature type="transmembrane region" description="Helical" evidence="6">
    <location>
        <begin position="136"/>
        <end position="156"/>
    </location>
</feature>
<sequence>MTDTNAKTGRFHGLLQSRAIWPLLALALILIVDGIISPNFYDIRIVEGRLFGNLIDIFYRAVPTAMVALGMAIVIGTKGIDLSVGSIAAISGAIIAWRIQAGDPHGVVLFYAVGAGAICGMWNGGLVAILGIQPIIATLILMVSGRGIGMLINLFYGGTNPSFQSDLLQGLSTGSIAYIPTRLIVFAVLFVVVWLVLRRTALGLFVEATGGNAAASNLAGVNAKLIIFVAYVICGIMAGWAGVILTADTHTSDPVSVALYIELDAILAVVIGGGSLAGGRIYLGMTVIGALVIQALTTSILISGLPPEYNLIIKALVVLFVLVLQSEKARRGLMTKLWGKA</sequence>
<dbReference type="Pfam" id="PF02653">
    <property type="entry name" value="BPD_transp_2"/>
    <property type="match status" value="1"/>
</dbReference>
<evidence type="ECO:0000256" key="6">
    <source>
        <dbReference type="SAM" id="Phobius"/>
    </source>
</evidence>
<proteinExistence type="predicted"/>
<evidence type="ECO:0000256" key="2">
    <source>
        <dbReference type="ARBA" id="ARBA00022475"/>
    </source>
</evidence>
<evidence type="ECO:0000313" key="7">
    <source>
        <dbReference type="EMBL" id="GAA3859889.1"/>
    </source>
</evidence>
<dbReference type="PANTHER" id="PTHR32196:SF19">
    <property type="entry name" value="GALACTOFURANOSE TRANSPORTER PERMEASE PROTEIN YTFT"/>
    <property type="match status" value="1"/>
</dbReference>
<feature type="transmembrane region" description="Helical" evidence="6">
    <location>
        <begin position="257"/>
        <end position="274"/>
    </location>
</feature>
<dbReference type="PANTHER" id="PTHR32196">
    <property type="entry name" value="ABC TRANSPORTER PERMEASE PROTEIN YPHD-RELATED-RELATED"/>
    <property type="match status" value="1"/>
</dbReference>
<evidence type="ECO:0000313" key="8">
    <source>
        <dbReference type="Proteomes" id="UP001399917"/>
    </source>
</evidence>
<evidence type="ECO:0000256" key="5">
    <source>
        <dbReference type="ARBA" id="ARBA00023136"/>
    </source>
</evidence>
<feature type="transmembrane region" description="Helical" evidence="6">
    <location>
        <begin position="281"/>
        <end position="303"/>
    </location>
</feature>
<protein>
    <submittedName>
        <fullName evidence="7">ABC transporter permease</fullName>
    </submittedName>
</protein>
<dbReference type="RefSeq" id="WP_344843851.1">
    <property type="nucleotide sequence ID" value="NZ_BAABDF010000003.1"/>
</dbReference>
<evidence type="ECO:0000256" key="4">
    <source>
        <dbReference type="ARBA" id="ARBA00022989"/>
    </source>
</evidence>
<dbReference type="Proteomes" id="UP001399917">
    <property type="component" value="Unassembled WGS sequence"/>
</dbReference>
<feature type="transmembrane region" description="Helical" evidence="6">
    <location>
        <begin position="20"/>
        <end position="37"/>
    </location>
</feature>
<dbReference type="InterPro" id="IPR001851">
    <property type="entry name" value="ABC_transp_permease"/>
</dbReference>
<reference evidence="8" key="1">
    <citation type="journal article" date="2019" name="Int. J. Syst. Evol. Microbiol.">
        <title>The Global Catalogue of Microorganisms (GCM) 10K type strain sequencing project: providing services to taxonomists for standard genome sequencing and annotation.</title>
        <authorList>
            <consortium name="The Broad Institute Genomics Platform"/>
            <consortium name="The Broad Institute Genome Sequencing Center for Infectious Disease"/>
            <person name="Wu L."/>
            <person name="Ma J."/>
        </authorList>
    </citation>
    <scope>NUCLEOTIDE SEQUENCE [LARGE SCALE GENOMIC DNA]</scope>
    <source>
        <strain evidence="8">JCM 17190</strain>
    </source>
</reference>
<comment type="subcellular location">
    <subcellularLocation>
        <location evidence="1">Cell membrane</location>
        <topology evidence="1">Multi-pass membrane protein</topology>
    </subcellularLocation>
</comment>
<organism evidence="7 8">
    <name type="scientific">Celeribacter arenosi</name>
    <dbReference type="NCBI Taxonomy" id="792649"/>
    <lineage>
        <taxon>Bacteria</taxon>
        <taxon>Pseudomonadati</taxon>
        <taxon>Pseudomonadota</taxon>
        <taxon>Alphaproteobacteria</taxon>
        <taxon>Rhodobacterales</taxon>
        <taxon>Roseobacteraceae</taxon>
        <taxon>Celeribacter</taxon>
    </lineage>
</organism>
<feature type="transmembrane region" description="Helical" evidence="6">
    <location>
        <begin position="107"/>
        <end position="129"/>
    </location>
</feature>
<keyword evidence="4 6" id="KW-1133">Transmembrane helix</keyword>
<dbReference type="CDD" id="cd06579">
    <property type="entry name" value="TM_PBP1_transp_AraH_like"/>
    <property type="match status" value="1"/>
</dbReference>
<keyword evidence="3 6" id="KW-0812">Transmembrane</keyword>
<feature type="transmembrane region" description="Helical" evidence="6">
    <location>
        <begin position="82"/>
        <end position="101"/>
    </location>
</feature>
<keyword evidence="2" id="KW-1003">Cell membrane</keyword>
<keyword evidence="8" id="KW-1185">Reference proteome</keyword>
<gene>
    <name evidence="7" type="ORF">GCM10022404_08370</name>
</gene>
<name>A0ABP7JZ62_9RHOB</name>
<comment type="caution">
    <text evidence="7">The sequence shown here is derived from an EMBL/GenBank/DDBJ whole genome shotgun (WGS) entry which is preliminary data.</text>
</comment>
<feature type="transmembrane region" description="Helical" evidence="6">
    <location>
        <begin position="176"/>
        <end position="197"/>
    </location>
</feature>
<dbReference type="EMBL" id="BAABDF010000003">
    <property type="protein sequence ID" value="GAA3859889.1"/>
    <property type="molecule type" value="Genomic_DNA"/>
</dbReference>
<feature type="transmembrane region" description="Helical" evidence="6">
    <location>
        <begin position="309"/>
        <end position="326"/>
    </location>
</feature>
<evidence type="ECO:0000256" key="1">
    <source>
        <dbReference type="ARBA" id="ARBA00004651"/>
    </source>
</evidence>